<dbReference type="EMBL" id="BAABKI010000002">
    <property type="protein sequence ID" value="GAA5169753.1"/>
    <property type="molecule type" value="Genomic_DNA"/>
</dbReference>
<dbReference type="Proteomes" id="UP001500074">
    <property type="component" value="Unassembled WGS sequence"/>
</dbReference>
<evidence type="ECO:0000256" key="1">
    <source>
        <dbReference type="SAM" id="MobiDB-lite"/>
    </source>
</evidence>
<keyword evidence="3" id="KW-1185">Reference proteome</keyword>
<dbReference type="RefSeq" id="WP_031384208.1">
    <property type="nucleotide sequence ID" value="NZ_BAABKI010000002.1"/>
</dbReference>
<protein>
    <submittedName>
        <fullName evidence="2">Uncharacterized protein</fullName>
    </submittedName>
</protein>
<reference evidence="3" key="1">
    <citation type="journal article" date="2019" name="Int. J. Syst. Evol. Microbiol.">
        <title>The Global Catalogue of Microorganisms (GCM) 10K type strain sequencing project: providing services to taxonomists for standard genome sequencing and annotation.</title>
        <authorList>
            <consortium name="The Broad Institute Genomics Platform"/>
            <consortium name="The Broad Institute Genome Sequencing Center for Infectious Disease"/>
            <person name="Wu L."/>
            <person name="Ma J."/>
        </authorList>
    </citation>
    <scope>NUCLEOTIDE SEQUENCE [LARGE SCALE GENOMIC DNA]</scope>
    <source>
        <strain evidence="3">JCM 18472</strain>
    </source>
</reference>
<organism evidence="2 3">
    <name type="scientific">Modicisalibacter zincidurans</name>
    <dbReference type="NCBI Taxonomy" id="1178777"/>
    <lineage>
        <taxon>Bacteria</taxon>
        <taxon>Pseudomonadati</taxon>
        <taxon>Pseudomonadota</taxon>
        <taxon>Gammaproteobacteria</taxon>
        <taxon>Oceanospirillales</taxon>
        <taxon>Halomonadaceae</taxon>
        <taxon>Modicisalibacter</taxon>
    </lineage>
</organism>
<comment type="caution">
    <text evidence="2">The sequence shown here is derived from an EMBL/GenBank/DDBJ whole genome shotgun (WGS) entry which is preliminary data.</text>
</comment>
<feature type="region of interest" description="Disordered" evidence="1">
    <location>
        <begin position="66"/>
        <end position="86"/>
    </location>
</feature>
<proteinExistence type="predicted"/>
<sequence length="86" mass="10119">MTIKEFEETVWRLEGIRLVVRETVDVQVDDYDYQNAANRTWSIAEWLRNRIEPRLPGSEIVVLDGQGEQPNRRTRLDNLRGSYAVD</sequence>
<gene>
    <name evidence="2" type="ORF">GCM10023342_02170</name>
</gene>
<accession>A0ABP9QZ73</accession>
<evidence type="ECO:0000313" key="3">
    <source>
        <dbReference type="Proteomes" id="UP001500074"/>
    </source>
</evidence>
<evidence type="ECO:0000313" key="2">
    <source>
        <dbReference type="EMBL" id="GAA5169753.1"/>
    </source>
</evidence>
<name>A0ABP9QZ73_9GAMM</name>